<dbReference type="InterPro" id="IPR036514">
    <property type="entry name" value="SGNH_hydro_sf"/>
</dbReference>
<evidence type="ECO:0000259" key="2">
    <source>
        <dbReference type="Pfam" id="PF13472"/>
    </source>
</evidence>
<dbReference type="SUPFAM" id="SSF52266">
    <property type="entry name" value="SGNH hydrolase"/>
    <property type="match status" value="1"/>
</dbReference>
<sequence>MNEFTAPRQQSTTESPRLAPRHPWNRYVAMGDSFTEGIGDPEPSSPGGYRGWADRVAEELSRDQDDFCYANLAIRGRLLGQILGEQLEPALSLKPDLISISAGGNDLIRPGSDPDILAESLDAAVATMTAAGATVLLFNGPDIRDTPVLGKVRGRVAIYNENLRTIAARHDAIVADMWSLRQLNDPQMWAGDRLHFAPLGHHTIAIMALNALNVPHTLVPRLPTPLPPQRWQTARAGDLVWAREFLVPWVLRRLRHQSSGDGITPKRPIPGPVFGPGVLPGVLPGAND</sequence>
<dbReference type="PATRIC" id="fig|656366.3.peg.743"/>
<gene>
    <name evidence="3" type="ORF">AOC05_03380</name>
</gene>
<feature type="region of interest" description="Disordered" evidence="1">
    <location>
        <begin position="1"/>
        <end position="23"/>
    </location>
</feature>
<feature type="domain" description="SGNH hydrolase-type esterase" evidence="2">
    <location>
        <begin position="29"/>
        <end position="201"/>
    </location>
</feature>
<organism evidence="3 4">
    <name type="scientific">Arthrobacter alpinus</name>
    <dbReference type="NCBI Taxonomy" id="656366"/>
    <lineage>
        <taxon>Bacteria</taxon>
        <taxon>Bacillati</taxon>
        <taxon>Actinomycetota</taxon>
        <taxon>Actinomycetes</taxon>
        <taxon>Micrococcales</taxon>
        <taxon>Micrococcaceae</taxon>
        <taxon>Arthrobacter</taxon>
    </lineage>
</organism>
<keyword evidence="3" id="KW-0378">Hydrolase</keyword>
<dbReference type="CDD" id="cd01832">
    <property type="entry name" value="SGNH_hydrolase_like_1"/>
    <property type="match status" value="1"/>
</dbReference>
<dbReference type="InterPro" id="IPR013830">
    <property type="entry name" value="SGNH_hydro"/>
</dbReference>
<dbReference type="GO" id="GO:0016787">
    <property type="term" value="F:hydrolase activity"/>
    <property type="evidence" value="ECO:0007669"/>
    <property type="project" value="UniProtKB-KW"/>
</dbReference>
<proteinExistence type="predicted"/>
<accession>A0A0M4RA13</accession>
<reference evidence="4" key="1">
    <citation type="submission" date="2015-09" db="EMBL/GenBank/DDBJ databases">
        <title>Complete genome of Arthrobacter alpinus strain R3.8.</title>
        <authorList>
            <person name="See-Too W.S."/>
            <person name="Chan K.G."/>
        </authorList>
    </citation>
    <scope>NUCLEOTIDE SEQUENCE [LARGE SCALE GENOMIC DNA]</scope>
    <source>
        <strain evidence="4">R3.8</strain>
    </source>
</reference>
<dbReference type="Proteomes" id="UP000062833">
    <property type="component" value="Chromosome"/>
</dbReference>
<name>A0A0M4RA13_9MICC</name>
<dbReference type="PANTHER" id="PTHR43784">
    <property type="entry name" value="GDSL-LIKE LIPASE/ACYLHYDROLASE, PUTATIVE (AFU_ORTHOLOGUE AFUA_2G00820)-RELATED"/>
    <property type="match status" value="1"/>
</dbReference>
<evidence type="ECO:0000313" key="3">
    <source>
        <dbReference type="EMBL" id="ALE91606.1"/>
    </source>
</evidence>
<keyword evidence="4" id="KW-1185">Reference proteome</keyword>
<dbReference type="AlphaFoldDB" id="A0A0M4RA13"/>
<dbReference type="Gene3D" id="3.40.50.1110">
    <property type="entry name" value="SGNH hydrolase"/>
    <property type="match status" value="1"/>
</dbReference>
<dbReference type="KEGG" id="aaq:AOC05_03380"/>
<dbReference type="Pfam" id="PF13472">
    <property type="entry name" value="Lipase_GDSL_2"/>
    <property type="match status" value="1"/>
</dbReference>
<evidence type="ECO:0000313" key="4">
    <source>
        <dbReference type="Proteomes" id="UP000062833"/>
    </source>
</evidence>
<dbReference type="PANTHER" id="PTHR43784:SF2">
    <property type="entry name" value="GDSL-LIKE LIPASE_ACYLHYDROLASE, PUTATIVE (AFU_ORTHOLOGUE AFUA_2G00820)-RELATED"/>
    <property type="match status" value="1"/>
</dbReference>
<dbReference type="InterPro" id="IPR053140">
    <property type="entry name" value="GDSL_Rv0518-like"/>
</dbReference>
<dbReference type="EMBL" id="CP012677">
    <property type="protein sequence ID" value="ALE91606.1"/>
    <property type="molecule type" value="Genomic_DNA"/>
</dbReference>
<protein>
    <submittedName>
        <fullName evidence="3">SGNH hydrolase</fullName>
    </submittedName>
</protein>
<evidence type="ECO:0000256" key="1">
    <source>
        <dbReference type="SAM" id="MobiDB-lite"/>
    </source>
</evidence>